<evidence type="ECO:0000313" key="4">
    <source>
        <dbReference type="Proteomes" id="UP000244446"/>
    </source>
</evidence>
<dbReference type="PANTHER" id="PTHR36505">
    <property type="entry name" value="BLR1072 PROTEIN"/>
    <property type="match status" value="1"/>
</dbReference>
<dbReference type="SUPFAM" id="SSF50346">
    <property type="entry name" value="PRC-barrel domain"/>
    <property type="match status" value="1"/>
</dbReference>
<dbReference type="PANTHER" id="PTHR36505:SF1">
    <property type="entry name" value="BLR1072 PROTEIN"/>
    <property type="match status" value="1"/>
</dbReference>
<dbReference type="InterPro" id="IPR011033">
    <property type="entry name" value="PRC_barrel-like_sf"/>
</dbReference>
<name>A0A2T7G8R6_9RHOB</name>
<feature type="domain" description="PRC-barrel" evidence="2">
    <location>
        <begin position="68"/>
        <end position="122"/>
    </location>
</feature>
<accession>A0A2T7G8R6</accession>
<evidence type="ECO:0000256" key="1">
    <source>
        <dbReference type="SAM" id="MobiDB-lite"/>
    </source>
</evidence>
<evidence type="ECO:0000259" key="2">
    <source>
        <dbReference type="Pfam" id="PF05239"/>
    </source>
</evidence>
<dbReference type="AlphaFoldDB" id="A0A2T7G8R6"/>
<protein>
    <recommendedName>
        <fullName evidence="2">PRC-barrel domain-containing protein</fullName>
    </recommendedName>
</protein>
<evidence type="ECO:0000313" key="3">
    <source>
        <dbReference type="EMBL" id="PVA10791.1"/>
    </source>
</evidence>
<dbReference type="EMBL" id="QCYH01000003">
    <property type="protein sequence ID" value="PVA10791.1"/>
    <property type="molecule type" value="Genomic_DNA"/>
</dbReference>
<dbReference type="InterPro" id="IPR027275">
    <property type="entry name" value="PRC-brl_dom"/>
</dbReference>
<dbReference type="Gene3D" id="2.30.30.240">
    <property type="entry name" value="PRC-barrel domain"/>
    <property type="match status" value="1"/>
</dbReference>
<reference evidence="3 4" key="1">
    <citation type="submission" date="2018-04" db="EMBL/GenBank/DDBJ databases">
        <title>Pelagivirga bohaiensis gen. nov., sp. nov., a bacterium isolated from the Bohai Sea.</title>
        <authorList>
            <person name="Ji X."/>
        </authorList>
    </citation>
    <scope>NUCLEOTIDE SEQUENCE [LARGE SCALE GENOMIC DNA]</scope>
    <source>
        <strain evidence="3 4">BH-SD19</strain>
    </source>
</reference>
<comment type="caution">
    <text evidence="3">The sequence shown here is derived from an EMBL/GenBank/DDBJ whole genome shotgun (WGS) entry which is preliminary data.</text>
</comment>
<sequence length="148" mass="15943">MPQNPGKPPVGQGTRQRGRRFAIDAENKETAMLRPLIIAAATLTALPLAAQDAEDGSAGPKDTRDATYLQSVDDTNVVNANGEKIGEIDEILIDADGNPAAFVIDMGGLLDLGDEDVAVPLEALQWNGKEYVSKMTEEQLQKLQPWDE</sequence>
<dbReference type="Pfam" id="PF05239">
    <property type="entry name" value="PRC"/>
    <property type="match status" value="1"/>
</dbReference>
<dbReference type="Proteomes" id="UP000244446">
    <property type="component" value="Unassembled WGS sequence"/>
</dbReference>
<keyword evidence="4" id="KW-1185">Reference proteome</keyword>
<organism evidence="3 4">
    <name type="scientific">Pelagivirga sediminicola</name>
    <dbReference type="NCBI Taxonomy" id="2170575"/>
    <lineage>
        <taxon>Bacteria</taxon>
        <taxon>Pseudomonadati</taxon>
        <taxon>Pseudomonadota</taxon>
        <taxon>Alphaproteobacteria</taxon>
        <taxon>Rhodobacterales</taxon>
        <taxon>Paracoccaceae</taxon>
        <taxon>Pelagivirga</taxon>
    </lineage>
</organism>
<gene>
    <name evidence="3" type="ORF">DC366_07950</name>
</gene>
<feature type="region of interest" description="Disordered" evidence="1">
    <location>
        <begin position="1"/>
        <end position="22"/>
    </location>
</feature>
<proteinExistence type="predicted"/>